<feature type="region of interest" description="Disordered" evidence="1">
    <location>
        <begin position="383"/>
        <end position="438"/>
    </location>
</feature>
<dbReference type="Proteomes" id="UP000274922">
    <property type="component" value="Unassembled WGS sequence"/>
</dbReference>
<dbReference type="AlphaFoldDB" id="A0A4P9X3R7"/>
<protein>
    <submittedName>
        <fullName evidence="2">Uncharacterized protein</fullName>
    </submittedName>
</protein>
<feature type="compositionally biased region" description="Low complexity" evidence="1">
    <location>
        <begin position="313"/>
        <end position="325"/>
    </location>
</feature>
<accession>A0A4P9X3R7</accession>
<gene>
    <name evidence="2" type="ORF">CXG81DRAFT_20271</name>
</gene>
<evidence type="ECO:0000256" key="1">
    <source>
        <dbReference type="SAM" id="MobiDB-lite"/>
    </source>
</evidence>
<organism evidence="2 3">
    <name type="scientific">Caulochytrium protostelioides</name>
    <dbReference type="NCBI Taxonomy" id="1555241"/>
    <lineage>
        <taxon>Eukaryota</taxon>
        <taxon>Fungi</taxon>
        <taxon>Fungi incertae sedis</taxon>
        <taxon>Chytridiomycota</taxon>
        <taxon>Chytridiomycota incertae sedis</taxon>
        <taxon>Chytridiomycetes</taxon>
        <taxon>Caulochytriales</taxon>
        <taxon>Caulochytriaceae</taxon>
        <taxon>Caulochytrium</taxon>
    </lineage>
</organism>
<feature type="compositionally biased region" description="Pro residues" evidence="1">
    <location>
        <begin position="1"/>
        <end position="12"/>
    </location>
</feature>
<name>A0A4P9X3R7_9FUNG</name>
<proteinExistence type="predicted"/>
<evidence type="ECO:0000313" key="2">
    <source>
        <dbReference type="EMBL" id="RKO99672.1"/>
    </source>
</evidence>
<feature type="compositionally biased region" description="Basic residues" evidence="1">
    <location>
        <begin position="291"/>
        <end position="300"/>
    </location>
</feature>
<dbReference type="EMBL" id="ML014266">
    <property type="protein sequence ID" value="RKO99672.1"/>
    <property type="molecule type" value="Genomic_DNA"/>
</dbReference>
<feature type="compositionally biased region" description="Basic residues" evidence="1">
    <location>
        <begin position="347"/>
        <end position="356"/>
    </location>
</feature>
<evidence type="ECO:0000313" key="3">
    <source>
        <dbReference type="Proteomes" id="UP000274922"/>
    </source>
</evidence>
<feature type="region of interest" description="Disordered" evidence="1">
    <location>
        <begin position="225"/>
        <end position="258"/>
    </location>
</feature>
<feature type="region of interest" description="Disordered" evidence="1">
    <location>
        <begin position="277"/>
        <end position="371"/>
    </location>
</feature>
<reference evidence="3" key="1">
    <citation type="journal article" date="2018" name="Nat. Microbiol.">
        <title>Leveraging single-cell genomics to expand the fungal tree of life.</title>
        <authorList>
            <person name="Ahrendt S.R."/>
            <person name="Quandt C.A."/>
            <person name="Ciobanu D."/>
            <person name="Clum A."/>
            <person name="Salamov A."/>
            <person name="Andreopoulos B."/>
            <person name="Cheng J.F."/>
            <person name="Woyke T."/>
            <person name="Pelin A."/>
            <person name="Henrissat B."/>
            <person name="Reynolds N.K."/>
            <person name="Benny G.L."/>
            <person name="Smith M.E."/>
            <person name="James T.Y."/>
            <person name="Grigoriev I.V."/>
        </authorList>
    </citation>
    <scope>NUCLEOTIDE SEQUENCE [LARGE SCALE GENOMIC DNA]</scope>
    <source>
        <strain evidence="3">ATCC 52028</strain>
    </source>
</reference>
<sequence>MPLAPTPTPTPTPSRARRVAASLASEPDAIHGSRPSIPAPSANGGGEGVNRVDGDRQPSAADAVDAVDAVNAAFHAVAALMRPAFVGQAGQDFRLAGAAAAAAAAAPAAAAAAAAGAHTTDADAGAALAKSRRMTPMTGPPANDRPATAIGSDTGTGFEHPAAEGRMASPPGPARPPARAVAAAPPVAARARACRSGRPVRRGIPVLVKPGLPRCRPESSTAKYTFRSGLPAPAGHGIRQGRQGRARQHAECSAQLGEARRSEAIRHVASDRRMFRRMDPAGRGIAPPPGVRRRRQRRLLATRTTPTIKAPEARSPSSRSAVVDPPTRRRPRVPRQDRRPPPSTGRLHGRRRRRHRGADGPPIAERRAPHHRIASCAIVAARCPRKPESSRDPAIVGRPVLAGSPPRPGRRTARCGPGRSAPIADDPTEDDASLASSAGKWCQPIQRLYLYISRSSGGPSDR</sequence>
<feature type="region of interest" description="Disordered" evidence="1">
    <location>
        <begin position="133"/>
        <end position="184"/>
    </location>
</feature>
<feature type="region of interest" description="Disordered" evidence="1">
    <location>
        <begin position="1"/>
        <end position="61"/>
    </location>
</feature>
<keyword evidence="3" id="KW-1185">Reference proteome</keyword>